<keyword evidence="1" id="KW-0472">Membrane</keyword>
<feature type="transmembrane region" description="Helical" evidence="1">
    <location>
        <begin position="67"/>
        <end position="86"/>
    </location>
</feature>
<sequence length="157" mass="17619">MLIVFSIIKIVIYFLTAVTGFDVVFPVLIIFVMVNLTIFVSSIAIITFITIVVIIFVTLIILTTLVIIFIIEIVAFVVIATIIVVFRIKLFSIFAIPTIVALIIKVLCFPFTSFVTFVQAVVFFILTLLRIVLKVAFVMKPRFFSSLCSSISLPLIF</sequence>
<organism evidence="2">
    <name type="scientific">Glossina morsitans morsitans</name>
    <name type="common">Savannah tsetse fly</name>
    <dbReference type="NCBI Taxonomy" id="37546"/>
    <lineage>
        <taxon>Eukaryota</taxon>
        <taxon>Metazoa</taxon>
        <taxon>Ecdysozoa</taxon>
        <taxon>Arthropoda</taxon>
        <taxon>Hexapoda</taxon>
        <taxon>Insecta</taxon>
        <taxon>Pterygota</taxon>
        <taxon>Neoptera</taxon>
        <taxon>Endopterygota</taxon>
        <taxon>Diptera</taxon>
        <taxon>Brachycera</taxon>
        <taxon>Muscomorpha</taxon>
        <taxon>Hippoboscoidea</taxon>
        <taxon>Glossinidae</taxon>
        <taxon>Glossina</taxon>
    </lineage>
</organism>
<accession>D3TSH0</accession>
<dbReference type="EMBL" id="EZ424372">
    <property type="protein sequence ID" value="ADD20648.1"/>
    <property type="molecule type" value="mRNA"/>
</dbReference>
<feature type="transmembrane region" description="Helical" evidence="1">
    <location>
        <begin position="6"/>
        <end position="31"/>
    </location>
</feature>
<evidence type="ECO:0000313" key="2">
    <source>
        <dbReference type="EMBL" id="ADD20648.1"/>
    </source>
</evidence>
<feature type="transmembrane region" description="Helical" evidence="1">
    <location>
        <begin position="118"/>
        <end position="137"/>
    </location>
</feature>
<feature type="transmembrane region" description="Helical" evidence="1">
    <location>
        <begin position="38"/>
        <end position="61"/>
    </location>
</feature>
<feature type="transmembrane region" description="Helical" evidence="1">
    <location>
        <begin position="93"/>
        <end position="112"/>
    </location>
</feature>
<keyword evidence="1" id="KW-1133">Transmembrane helix</keyword>
<reference evidence="2" key="2">
    <citation type="submission" date="2010-01" db="EMBL/GenBank/DDBJ databases">
        <authorList>
            <consortium name="International Glossina Genome Initiative"/>
            <person name="da Silva J."/>
            <person name="Ribeiro J.M.C."/>
            <person name="Abbeele J.V."/>
            <person name="Attardo G."/>
            <person name="Hao Z."/>
            <person name="Haines L.R."/>
            <person name="Soares M.B."/>
            <person name="Berriman M."/>
            <person name="Aksoy S."/>
            <person name="Lehane M.J."/>
        </authorList>
    </citation>
    <scope>NUCLEOTIDE SEQUENCE</scope>
    <source>
        <tissue evidence="2">Salivary gland</tissue>
    </source>
</reference>
<evidence type="ECO:0000256" key="1">
    <source>
        <dbReference type="SAM" id="Phobius"/>
    </source>
</evidence>
<proteinExistence type="evidence at transcript level"/>
<protein>
    <submittedName>
        <fullName evidence="2">Hypothetical secreted protein</fullName>
    </submittedName>
</protein>
<keyword evidence="1" id="KW-0812">Transmembrane</keyword>
<reference evidence="2" key="1">
    <citation type="journal article" date="2010" name="BMC Genomics">
        <title>An insight into the sialome of Glossina morsitans morsitans.</title>
        <authorList>
            <person name="Alves-Silva J."/>
            <person name="Ribeiro J.M."/>
            <person name="Van Den Abbeele J."/>
            <person name="Attardo G."/>
            <person name="Hao Z."/>
            <person name="Haines L.R."/>
            <person name="Soares M.B."/>
            <person name="Berriman M."/>
            <person name="Aksoy S."/>
            <person name="Lehane M.J."/>
        </authorList>
    </citation>
    <scope>NUCLEOTIDE SEQUENCE</scope>
    <source>
        <tissue evidence="2">Salivary gland</tissue>
    </source>
</reference>
<dbReference type="AlphaFoldDB" id="D3TSH0"/>
<name>D3TSH0_GLOMM</name>